<keyword evidence="2" id="KW-1185">Reference proteome</keyword>
<dbReference type="AlphaFoldDB" id="U6MBD8"/>
<dbReference type="EMBL" id="HG720007">
    <property type="protein sequence ID" value="CDJ58980.1"/>
    <property type="molecule type" value="Genomic_DNA"/>
</dbReference>
<proteinExistence type="predicted"/>
<dbReference type="RefSeq" id="XP_013335628.1">
    <property type="nucleotide sequence ID" value="XM_013480174.1"/>
</dbReference>
<dbReference type="Proteomes" id="UP000030763">
    <property type="component" value="Unassembled WGS sequence"/>
</dbReference>
<reference evidence="1" key="1">
    <citation type="submission" date="2013-10" db="EMBL/GenBank/DDBJ databases">
        <title>Genomic analysis of the causative agents of coccidiosis in chickens.</title>
        <authorList>
            <person name="Reid A.J."/>
            <person name="Blake D."/>
            <person name="Billington K."/>
            <person name="Browne H."/>
            <person name="Dunn M."/>
            <person name="Hung S."/>
            <person name="Kawahara F."/>
            <person name="Miranda-Saavedra D."/>
            <person name="Mourier T."/>
            <person name="Nagra H."/>
            <person name="Otto T.D."/>
            <person name="Rawlings N."/>
            <person name="Sanchez A."/>
            <person name="Sanders M."/>
            <person name="Subramaniam C."/>
            <person name="Tay Y."/>
            <person name="Dear P."/>
            <person name="Doerig C."/>
            <person name="Gruber A."/>
            <person name="Parkinson J."/>
            <person name="Shirley M."/>
            <person name="Wan K.L."/>
            <person name="Berriman M."/>
            <person name="Tomley F."/>
            <person name="Pain A."/>
        </authorList>
    </citation>
    <scope>NUCLEOTIDE SEQUENCE [LARGE SCALE GENOMIC DNA]</scope>
    <source>
        <strain evidence="1">Weybridge</strain>
    </source>
</reference>
<accession>U6MBD8</accession>
<dbReference type="GeneID" id="25335919"/>
<organism evidence="1 2">
    <name type="scientific">Eimeria maxima</name>
    <name type="common">Coccidian parasite</name>
    <dbReference type="NCBI Taxonomy" id="5804"/>
    <lineage>
        <taxon>Eukaryota</taxon>
        <taxon>Sar</taxon>
        <taxon>Alveolata</taxon>
        <taxon>Apicomplexa</taxon>
        <taxon>Conoidasida</taxon>
        <taxon>Coccidia</taxon>
        <taxon>Eucoccidiorida</taxon>
        <taxon>Eimeriorina</taxon>
        <taxon>Eimeriidae</taxon>
        <taxon>Eimeria</taxon>
    </lineage>
</organism>
<evidence type="ECO:0000313" key="1">
    <source>
        <dbReference type="EMBL" id="CDJ58980.1"/>
    </source>
</evidence>
<dbReference type="VEuPathDB" id="ToxoDB:EMWEY_00019330"/>
<reference evidence="1" key="2">
    <citation type="submission" date="2013-10" db="EMBL/GenBank/DDBJ databases">
        <authorList>
            <person name="Aslett M."/>
        </authorList>
    </citation>
    <scope>NUCLEOTIDE SEQUENCE [LARGE SCALE GENOMIC DNA]</scope>
    <source>
        <strain evidence="1">Weybridge</strain>
    </source>
</reference>
<sequence length="67" mass="7482">MFCIFFLIVRGLFCQRRENGRGSIVNCCAHSSRPCNARVGGVVHYSQARCHFAFTLYLAIGLLVTSL</sequence>
<name>U6MBD8_EIMMA</name>
<evidence type="ECO:0000313" key="2">
    <source>
        <dbReference type="Proteomes" id="UP000030763"/>
    </source>
</evidence>
<protein>
    <submittedName>
        <fullName evidence="1">Uncharacterized protein</fullName>
    </submittedName>
</protein>
<gene>
    <name evidence="1" type="ORF">EMWEY_00019330</name>
</gene>